<name>A0A917YLS4_9RHOB</name>
<gene>
    <name evidence="1" type="ORF">GCM10010991_22020</name>
</gene>
<evidence type="ECO:0000313" key="2">
    <source>
        <dbReference type="Proteomes" id="UP000598196"/>
    </source>
</evidence>
<comment type="caution">
    <text evidence="1">The sequence shown here is derived from an EMBL/GenBank/DDBJ whole genome shotgun (WGS) entry which is preliminary data.</text>
</comment>
<accession>A0A917YLS4</accession>
<organism evidence="1 2">
    <name type="scientific">Gemmobacter aquaticus</name>
    <dbReference type="NCBI Taxonomy" id="490185"/>
    <lineage>
        <taxon>Bacteria</taxon>
        <taxon>Pseudomonadati</taxon>
        <taxon>Pseudomonadota</taxon>
        <taxon>Alphaproteobacteria</taxon>
        <taxon>Rhodobacterales</taxon>
        <taxon>Paracoccaceae</taxon>
        <taxon>Gemmobacter</taxon>
    </lineage>
</organism>
<reference evidence="1 2" key="1">
    <citation type="journal article" date="2014" name="Int. J. Syst. Evol. Microbiol.">
        <title>Complete genome sequence of Corynebacterium casei LMG S-19264T (=DSM 44701T), isolated from a smear-ripened cheese.</title>
        <authorList>
            <consortium name="US DOE Joint Genome Institute (JGI-PGF)"/>
            <person name="Walter F."/>
            <person name="Albersmeier A."/>
            <person name="Kalinowski J."/>
            <person name="Ruckert C."/>
        </authorList>
    </citation>
    <scope>NUCLEOTIDE SEQUENCE [LARGE SCALE GENOMIC DNA]</scope>
    <source>
        <strain evidence="1 2">CGMCC 1.7029</strain>
    </source>
</reference>
<dbReference type="EMBL" id="BMLP01000003">
    <property type="protein sequence ID" value="GGO33116.1"/>
    <property type="molecule type" value="Genomic_DNA"/>
</dbReference>
<keyword evidence="2" id="KW-1185">Reference proteome</keyword>
<dbReference type="AlphaFoldDB" id="A0A917YLS4"/>
<dbReference type="Proteomes" id="UP000598196">
    <property type="component" value="Unassembled WGS sequence"/>
</dbReference>
<sequence length="115" mass="12835">MACDRHRAKSRSADSPTWKDETRVYRLQTDDGQRIIGRRVPPTWVATTLADDALKLTAAQVHALTLDGKTVVRLSEGMELHRSRVMGVNRIELSGFTEAAKDRLKADGFISEIIS</sequence>
<dbReference type="RefSeq" id="WP_373289023.1">
    <property type="nucleotide sequence ID" value="NZ_BMLP01000003.1"/>
</dbReference>
<evidence type="ECO:0000313" key="1">
    <source>
        <dbReference type="EMBL" id="GGO33116.1"/>
    </source>
</evidence>
<proteinExistence type="predicted"/>
<protein>
    <submittedName>
        <fullName evidence="1">Uncharacterized protein</fullName>
    </submittedName>
</protein>